<protein>
    <submittedName>
        <fullName evidence="1">Uncharacterized protein</fullName>
    </submittedName>
</protein>
<reference evidence="1" key="1">
    <citation type="journal article" date="2021" name="Proc. Natl. Acad. Sci. U.S.A.">
        <title>A Catalog of Tens of Thousands of Viruses from Human Metagenomes Reveals Hidden Associations with Chronic Diseases.</title>
        <authorList>
            <person name="Tisza M.J."/>
            <person name="Buck C.B."/>
        </authorList>
    </citation>
    <scope>NUCLEOTIDE SEQUENCE</scope>
    <source>
        <strain evidence="1">Ct5rm7</strain>
    </source>
</reference>
<accession>A0A8S5RGY0</accession>
<proteinExistence type="predicted"/>
<dbReference type="EMBL" id="BK059103">
    <property type="protein sequence ID" value="DAE30212.1"/>
    <property type="molecule type" value="Genomic_DNA"/>
</dbReference>
<name>A0A8S5RGY0_9VIRU</name>
<organism evidence="1">
    <name type="scientific">virus sp. ct5rm7</name>
    <dbReference type="NCBI Taxonomy" id="2827298"/>
    <lineage>
        <taxon>Viruses</taxon>
    </lineage>
</organism>
<evidence type="ECO:0000313" key="1">
    <source>
        <dbReference type="EMBL" id="DAE30212.1"/>
    </source>
</evidence>
<sequence length="33" mass="3671">MPQQISSGQDAALETILVRIRIEQEEALKGKFA</sequence>